<accession>A0A1M5Y157</accession>
<evidence type="ECO:0000313" key="2">
    <source>
        <dbReference type="Proteomes" id="UP000184241"/>
    </source>
</evidence>
<organism evidence="1 2">
    <name type="scientific">Clostridium intestinale DSM 6191</name>
    <dbReference type="NCBI Taxonomy" id="1121320"/>
    <lineage>
        <taxon>Bacteria</taxon>
        <taxon>Bacillati</taxon>
        <taxon>Bacillota</taxon>
        <taxon>Clostridia</taxon>
        <taxon>Eubacteriales</taxon>
        <taxon>Clostridiaceae</taxon>
        <taxon>Clostridium</taxon>
    </lineage>
</organism>
<dbReference type="EMBL" id="FQXU01000005">
    <property type="protein sequence ID" value="SHI05554.1"/>
    <property type="molecule type" value="Genomic_DNA"/>
</dbReference>
<evidence type="ECO:0000313" key="1">
    <source>
        <dbReference type="EMBL" id="SHI05554.1"/>
    </source>
</evidence>
<sequence>MGIGLILATILMLGYNSNQQLSQARIEEKAREYGMKYPDEVKVIFDKEDVEK</sequence>
<reference evidence="1 2" key="1">
    <citation type="submission" date="2016-11" db="EMBL/GenBank/DDBJ databases">
        <authorList>
            <person name="Jaros S."/>
            <person name="Januszkiewicz K."/>
            <person name="Wedrychowicz H."/>
        </authorList>
    </citation>
    <scope>NUCLEOTIDE SEQUENCE [LARGE SCALE GENOMIC DNA]</scope>
    <source>
        <strain evidence="1 2">DSM 6191</strain>
    </source>
</reference>
<dbReference type="Proteomes" id="UP000184241">
    <property type="component" value="Unassembled WGS sequence"/>
</dbReference>
<dbReference type="AlphaFoldDB" id="A0A1M5Y157"/>
<gene>
    <name evidence="1" type="ORF">SAMN02745941_01770</name>
</gene>
<name>A0A1M5Y157_9CLOT</name>
<proteinExistence type="predicted"/>
<dbReference type="RefSeq" id="WP_021800952.1">
    <property type="nucleotide sequence ID" value="NZ_FQXU01000005.1"/>
</dbReference>
<protein>
    <submittedName>
        <fullName evidence="1">Uncharacterized protein</fullName>
    </submittedName>
</protein>